<gene>
    <name evidence="1" type="ORF">BFJ65_g675</name>
</gene>
<dbReference type="Proteomes" id="UP000270866">
    <property type="component" value="Chromosome 1"/>
</dbReference>
<reference evidence="1" key="1">
    <citation type="journal article" date="2018" name="Sci. Rep.">
        <title>Characterisation of pathogen-specific regions and novel effector candidates in Fusarium oxysporum f. sp. cepae.</title>
        <authorList>
            <person name="Armitage A.D."/>
            <person name="Taylor A."/>
            <person name="Sobczyk M.K."/>
            <person name="Baxter L."/>
            <person name="Greenfield B.P."/>
            <person name="Bates H.J."/>
            <person name="Wilson F."/>
            <person name="Jackson A.C."/>
            <person name="Ott S."/>
            <person name="Harrison R.J."/>
            <person name="Clarkson J.P."/>
        </authorList>
    </citation>
    <scope>NUCLEOTIDE SEQUENCE [LARGE SCALE GENOMIC DNA]</scope>
    <source>
        <strain evidence="1">FoC_Fus2</strain>
    </source>
</reference>
<evidence type="ECO:0000313" key="1">
    <source>
        <dbReference type="EMBL" id="RKK28733.1"/>
    </source>
</evidence>
<dbReference type="EMBL" id="MRCU01000001">
    <property type="protein sequence ID" value="RKK28733.1"/>
    <property type="molecule type" value="Genomic_DNA"/>
</dbReference>
<comment type="caution">
    <text evidence="1">The sequence shown here is derived from an EMBL/GenBank/DDBJ whole genome shotgun (WGS) entry which is preliminary data.</text>
</comment>
<proteinExistence type="predicted"/>
<protein>
    <submittedName>
        <fullName evidence="1">Uncharacterized protein</fullName>
    </submittedName>
</protein>
<organism evidence="1">
    <name type="scientific">Fusarium oxysporum f. sp. cepae</name>
    <dbReference type="NCBI Taxonomy" id="396571"/>
    <lineage>
        <taxon>Eukaryota</taxon>
        <taxon>Fungi</taxon>
        <taxon>Dikarya</taxon>
        <taxon>Ascomycota</taxon>
        <taxon>Pezizomycotina</taxon>
        <taxon>Sordariomycetes</taxon>
        <taxon>Hypocreomycetidae</taxon>
        <taxon>Hypocreales</taxon>
        <taxon>Nectriaceae</taxon>
        <taxon>Fusarium</taxon>
        <taxon>Fusarium oxysporum species complex</taxon>
    </lineage>
</organism>
<name>A0A3L6P5C4_FUSOX</name>
<accession>A0A3L6P5C4</accession>
<dbReference type="AlphaFoldDB" id="A0A3L6P5C4"/>
<sequence length="81" mass="9459">MGSVWPQYDMVKVLWLLEQAGEASILQTFKLCSDTVIPKKRFSKRLQHPVAKHSFQAQKHQQLNQSMAQALREQINWLPLQ</sequence>